<proteinExistence type="predicted"/>
<name>A0ACB9LT95_BAUVA</name>
<evidence type="ECO:0000313" key="2">
    <source>
        <dbReference type="Proteomes" id="UP000828941"/>
    </source>
</evidence>
<keyword evidence="2" id="KW-1185">Reference proteome</keyword>
<organism evidence="1 2">
    <name type="scientific">Bauhinia variegata</name>
    <name type="common">Purple orchid tree</name>
    <name type="synonym">Phanera variegata</name>
    <dbReference type="NCBI Taxonomy" id="167791"/>
    <lineage>
        <taxon>Eukaryota</taxon>
        <taxon>Viridiplantae</taxon>
        <taxon>Streptophyta</taxon>
        <taxon>Embryophyta</taxon>
        <taxon>Tracheophyta</taxon>
        <taxon>Spermatophyta</taxon>
        <taxon>Magnoliopsida</taxon>
        <taxon>eudicotyledons</taxon>
        <taxon>Gunneridae</taxon>
        <taxon>Pentapetalae</taxon>
        <taxon>rosids</taxon>
        <taxon>fabids</taxon>
        <taxon>Fabales</taxon>
        <taxon>Fabaceae</taxon>
        <taxon>Cercidoideae</taxon>
        <taxon>Cercideae</taxon>
        <taxon>Bauhiniinae</taxon>
        <taxon>Bauhinia</taxon>
    </lineage>
</organism>
<evidence type="ECO:0000313" key="1">
    <source>
        <dbReference type="EMBL" id="KAI4314014.1"/>
    </source>
</evidence>
<dbReference type="EMBL" id="CM039436">
    <property type="protein sequence ID" value="KAI4314014.1"/>
    <property type="molecule type" value="Genomic_DNA"/>
</dbReference>
<gene>
    <name evidence="1" type="ORF">L6164_026957</name>
</gene>
<protein>
    <submittedName>
        <fullName evidence="1">Uncharacterized protein</fullName>
    </submittedName>
</protein>
<accession>A0ACB9LT95</accession>
<comment type="caution">
    <text evidence="1">The sequence shown here is derived from an EMBL/GenBank/DDBJ whole genome shotgun (WGS) entry which is preliminary data.</text>
</comment>
<reference evidence="1 2" key="1">
    <citation type="journal article" date="2022" name="DNA Res.">
        <title>Chromosomal-level genome assembly of the orchid tree Bauhinia variegata (Leguminosae; Cercidoideae) supports the allotetraploid origin hypothesis of Bauhinia.</title>
        <authorList>
            <person name="Zhong Y."/>
            <person name="Chen Y."/>
            <person name="Zheng D."/>
            <person name="Pang J."/>
            <person name="Liu Y."/>
            <person name="Luo S."/>
            <person name="Meng S."/>
            <person name="Qian L."/>
            <person name="Wei D."/>
            <person name="Dai S."/>
            <person name="Zhou R."/>
        </authorList>
    </citation>
    <scope>NUCLEOTIDE SEQUENCE [LARGE SCALE GENOMIC DNA]</scope>
    <source>
        <strain evidence="1">BV-YZ2020</strain>
    </source>
</reference>
<sequence length="263" mass="29079">MSTDPFYPFSSSLFFIIPLFLSLSSMICSHGLVIKDGLERFQELRLPNVIGPESLAFDCHGRGPYASVSDGRILKWRGPRRGWIEFAVTSPTRDRKSCDGSTDPNKEEKCGRPLGLQFDPKTCNLYIADAYYGLHMVGPCGGVAKQLAISAGDGVHFKFLNALDVETQTGVVYFTDSSTVYQRREWPKIVLKGDKTGRLLKYDPRQKDKEDPVGVKLDEKGKPIEVVDGGGGEELDSVSEVLQHDGKLWFGSVLKPYVGVLGK</sequence>
<dbReference type="Proteomes" id="UP000828941">
    <property type="component" value="Chromosome 11"/>
</dbReference>